<dbReference type="Pfam" id="PF14919">
    <property type="entry name" value="MTBP_mid"/>
    <property type="match status" value="1"/>
</dbReference>
<evidence type="ECO:0000313" key="3">
    <source>
        <dbReference type="EMBL" id="TNN79996.1"/>
    </source>
</evidence>
<keyword evidence="4" id="KW-1185">Reference proteome</keyword>
<name>A0A4Z2IQ53_9TELE</name>
<dbReference type="InterPro" id="IPR039061">
    <property type="entry name" value="MTBP"/>
</dbReference>
<proteinExistence type="predicted"/>
<dbReference type="GO" id="GO:0031396">
    <property type="term" value="P:regulation of protein ubiquitination"/>
    <property type="evidence" value="ECO:0007669"/>
    <property type="project" value="InterPro"/>
</dbReference>
<dbReference type="AlphaFoldDB" id="A0A4Z2IQ53"/>
<dbReference type="Proteomes" id="UP000314294">
    <property type="component" value="Unassembled WGS sequence"/>
</dbReference>
<accession>A0A4Z2IQ53</accession>
<gene>
    <name evidence="3" type="primary">Mtbp_0</name>
    <name evidence="3" type="ORF">EYF80_009814</name>
</gene>
<dbReference type="PANTHER" id="PTHR14382">
    <property type="entry name" value="MDM2-BINDING PROTEIN"/>
    <property type="match status" value="1"/>
</dbReference>
<sequence>MLSPTCLLGAGLLAREKKVNRVQTLVLKEYLRHKEEASASTSIPISDLKVILSLAREQYLKMIDSTPPSASTCLTDEEEEGTAAKDSGSPTVSNLLSDWPERSVLHNMENLQRRRQKRRFGLLGPGSSDCLLGPKDGQKSSSALLDARELLKHFTSDGLPAGELHLLAINRG</sequence>
<dbReference type="PANTHER" id="PTHR14382:SF1">
    <property type="entry name" value="MDM2-BINDING PROTEIN"/>
    <property type="match status" value="1"/>
</dbReference>
<organism evidence="3 4">
    <name type="scientific">Liparis tanakae</name>
    <name type="common">Tanaka's snailfish</name>
    <dbReference type="NCBI Taxonomy" id="230148"/>
    <lineage>
        <taxon>Eukaryota</taxon>
        <taxon>Metazoa</taxon>
        <taxon>Chordata</taxon>
        <taxon>Craniata</taxon>
        <taxon>Vertebrata</taxon>
        <taxon>Euteleostomi</taxon>
        <taxon>Actinopterygii</taxon>
        <taxon>Neopterygii</taxon>
        <taxon>Teleostei</taxon>
        <taxon>Neoteleostei</taxon>
        <taxon>Acanthomorphata</taxon>
        <taxon>Eupercaria</taxon>
        <taxon>Perciformes</taxon>
        <taxon>Cottioidei</taxon>
        <taxon>Cottales</taxon>
        <taxon>Liparidae</taxon>
        <taxon>Liparis</taxon>
    </lineage>
</organism>
<feature type="region of interest" description="Disordered" evidence="1">
    <location>
        <begin position="67"/>
        <end position="93"/>
    </location>
</feature>
<feature type="domain" description="DM2" evidence="2">
    <location>
        <begin position="5"/>
        <end position="172"/>
    </location>
</feature>
<dbReference type="EMBL" id="SRLO01000059">
    <property type="protein sequence ID" value="TNN79996.1"/>
    <property type="molecule type" value="Genomic_DNA"/>
</dbReference>
<evidence type="ECO:0000313" key="4">
    <source>
        <dbReference type="Proteomes" id="UP000314294"/>
    </source>
</evidence>
<dbReference type="GO" id="GO:0007089">
    <property type="term" value="P:traversing start control point of mitotic cell cycle"/>
    <property type="evidence" value="ECO:0007669"/>
    <property type="project" value="TreeGrafter"/>
</dbReference>
<evidence type="ECO:0000259" key="2">
    <source>
        <dbReference type="Pfam" id="PF14919"/>
    </source>
</evidence>
<protein>
    <submittedName>
        <fullName evidence="3">Mdm2-binding protein</fullName>
    </submittedName>
</protein>
<dbReference type="OrthoDB" id="8633268at2759"/>
<dbReference type="InterPro" id="IPR029420">
    <property type="entry name" value="MTBP_central"/>
</dbReference>
<reference evidence="3 4" key="1">
    <citation type="submission" date="2019-03" db="EMBL/GenBank/DDBJ databases">
        <title>First draft genome of Liparis tanakae, snailfish: a comprehensive survey of snailfish specific genes.</title>
        <authorList>
            <person name="Kim W."/>
            <person name="Song I."/>
            <person name="Jeong J.-H."/>
            <person name="Kim D."/>
            <person name="Kim S."/>
            <person name="Ryu S."/>
            <person name="Song J.Y."/>
            <person name="Lee S.K."/>
        </authorList>
    </citation>
    <scope>NUCLEOTIDE SEQUENCE [LARGE SCALE GENOMIC DNA]</scope>
    <source>
        <tissue evidence="3">Muscle</tissue>
    </source>
</reference>
<evidence type="ECO:0000256" key="1">
    <source>
        <dbReference type="SAM" id="MobiDB-lite"/>
    </source>
</evidence>
<dbReference type="GO" id="GO:0034501">
    <property type="term" value="P:protein localization to kinetochore"/>
    <property type="evidence" value="ECO:0007669"/>
    <property type="project" value="TreeGrafter"/>
</dbReference>
<comment type="caution">
    <text evidence="3">The sequence shown here is derived from an EMBL/GenBank/DDBJ whole genome shotgun (WGS) entry which is preliminary data.</text>
</comment>
<dbReference type="GO" id="GO:0000776">
    <property type="term" value="C:kinetochore"/>
    <property type="evidence" value="ECO:0007669"/>
    <property type="project" value="TreeGrafter"/>
</dbReference>